<dbReference type="InterPro" id="IPR001087">
    <property type="entry name" value="GDSL"/>
</dbReference>
<comment type="similarity">
    <text evidence="2">Belongs to the 'GDSL' lipolytic enzyme family.</text>
</comment>
<dbReference type="EnsemblPlants" id="AUR62002302-RA">
    <property type="protein sequence ID" value="AUR62002302-RA:cds"/>
    <property type="gene ID" value="AUR62002302"/>
</dbReference>
<keyword evidence="4" id="KW-0732">Signal</keyword>
<accession>A0A803KTE4</accession>
<dbReference type="Proteomes" id="UP000596660">
    <property type="component" value="Unplaced"/>
</dbReference>
<dbReference type="GO" id="GO:0016788">
    <property type="term" value="F:hydrolase activity, acting on ester bonds"/>
    <property type="evidence" value="ECO:0007669"/>
    <property type="project" value="InterPro"/>
</dbReference>
<keyword evidence="7" id="KW-0443">Lipid metabolism</keyword>
<keyword evidence="5" id="KW-0378">Hydrolase</keyword>
<reference evidence="8" key="1">
    <citation type="journal article" date="2017" name="Nature">
        <title>The genome of Chenopodium quinoa.</title>
        <authorList>
            <person name="Jarvis D.E."/>
            <person name="Ho Y.S."/>
            <person name="Lightfoot D.J."/>
            <person name="Schmoeckel S.M."/>
            <person name="Li B."/>
            <person name="Borm T.J.A."/>
            <person name="Ohyanagi H."/>
            <person name="Mineta K."/>
            <person name="Michell C.T."/>
            <person name="Saber N."/>
            <person name="Kharbatia N.M."/>
            <person name="Rupper R.R."/>
            <person name="Sharp A.R."/>
            <person name="Dally N."/>
            <person name="Boughton B.A."/>
            <person name="Woo Y.H."/>
            <person name="Gao G."/>
            <person name="Schijlen E.G.W.M."/>
            <person name="Guo X."/>
            <person name="Momin A.A."/>
            <person name="Negrao S."/>
            <person name="Al-Babili S."/>
            <person name="Gehring C."/>
            <person name="Roessner U."/>
            <person name="Jung C."/>
            <person name="Murphy K."/>
            <person name="Arold S.T."/>
            <person name="Gojobori T."/>
            <person name="van der Linden C.G."/>
            <person name="van Loo E.N."/>
            <person name="Jellen E.N."/>
            <person name="Maughan P.J."/>
            <person name="Tester M."/>
        </authorList>
    </citation>
    <scope>NUCLEOTIDE SEQUENCE [LARGE SCALE GENOMIC DNA]</scope>
    <source>
        <strain evidence="8">cv. PI 614886</strain>
    </source>
</reference>
<reference evidence="8" key="2">
    <citation type="submission" date="2021-03" db="UniProtKB">
        <authorList>
            <consortium name="EnsemblPlants"/>
        </authorList>
    </citation>
    <scope>IDENTIFICATION</scope>
</reference>
<evidence type="ECO:0000256" key="2">
    <source>
        <dbReference type="ARBA" id="ARBA00008668"/>
    </source>
</evidence>
<dbReference type="InterPro" id="IPR051238">
    <property type="entry name" value="GDSL_esterase/lipase"/>
</dbReference>
<keyword evidence="6" id="KW-0442">Lipid degradation</keyword>
<dbReference type="PANTHER" id="PTHR45650">
    <property type="entry name" value="GDSL-LIKE LIPASE/ACYLHYDROLASE-RELATED"/>
    <property type="match status" value="1"/>
</dbReference>
<evidence type="ECO:0000256" key="7">
    <source>
        <dbReference type="ARBA" id="ARBA00023098"/>
    </source>
</evidence>
<evidence type="ECO:0000313" key="9">
    <source>
        <dbReference type="Proteomes" id="UP000596660"/>
    </source>
</evidence>
<dbReference type="GO" id="GO:0005576">
    <property type="term" value="C:extracellular region"/>
    <property type="evidence" value="ECO:0007669"/>
    <property type="project" value="UniProtKB-SubCell"/>
</dbReference>
<dbReference type="Gene3D" id="3.40.50.1110">
    <property type="entry name" value="SGNH hydrolase"/>
    <property type="match status" value="2"/>
</dbReference>
<keyword evidence="9" id="KW-1185">Reference proteome</keyword>
<dbReference type="Gramene" id="AUR62002302-RA">
    <property type="protein sequence ID" value="AUR62002302-RA:cds"/>
    <property type="gene ID" value="AUR62002302"/>
</dbReference>
<evidence type="ECO:0000256" key="5">
    <source>
        <dbReference type="ARBA" id="ARBA00022801"/>
    </source>
</evidence>
<evidence type="ECO:0000256" key="3">
    <source>
        <dbReference type="ARBA" id="ARBA00022525"/>
    </source>
</evidence>
<dbReference type="PANTHER" id="PTHR45650:SF4">
    <property type="entry name" value="GDSL-LIKE LIPASE_ACYLHYDROLASE FAMILY PROTEIN, EXPRESSED"/>
    <property type="match status" value="1"/>
</dbReference>
<evidence type="ECO:0008006" key="10">
    <source>
        <dbReference type="Google" id="ProtNLM"/>
    </source>
</evidence>
<dbReference type="AlphaFoldDB" id="A0A803KTE4"/>
<protein>
    <recommendedName>
        <fullName evidence="10">GDSL esterase/lipase</fullName>
    </recommendedName>
</protein>
<keyword evidence="3" id="KW-0964">Secreted</keyword>
<dbReference type="GO" id="GO:0016042">
    <property type="term" value="P:lipid catabolic process"/>
    <property type="evidence" value="ECO:0007669"/>
    <property type="project" value="UniProtKB-KW"/>
</dbReference>
<evidence type="ECO:0000256" key="6">
    <source>
        <dbReference type="ARBA" id="ARBA00022963"/>
    </source>
</evidence>
<evidence type="ECO:0000256" key="1">
    <source>
        <dbReference type="ARBA" id="ARBA00004613"/>
    </source>
</evidence>
<evidence type="ECO:0000256" key="4">
    <source>
        <dbReference type="ARBA" id="ARBA00022729"/>
    </source>
</evidence>
<sequence>MLISLSMLSNHRSYGAEEQIANFVFGDSDVDVGNNNYIVSLLKANSMPNGIDYEGPTGRFTNGRTVIDIIGKLYIHEYCTISSVVFLYVFLRFKDCRLYNMGARKILVTNVPQIGCTPFERRINLCSGNQCAAYPNQLAQLYNVQLKSLLTELNSNLKGSKFLYGDAYGIFTDFVYNYRSYGVEIIGSPCCHNAGVGSLLGDLIPCNPTSSVCSDRSKYAFWDPVHPTEATITVIAKRLIDGNITDISPINVRQLLSS</sequence>
<proteinExistence type="inferred from homology"/>
<dbReference type="Pfam" id="PF00657">
    <property type="entry name" value="Lipase_GDSL"/>
    <property type="match status" value="1"/>
</dbReference>
<name>A0A803KTE4_CHEQI</name>
<organism evidence="8 9">
    <name type="scientific">Chenopodium quinoa</name>
    <name type="common">Quinoa</name>
    <dbReference type="NCBI Taxonomy" id="63459"/>
    <lineage>
        <taxon>Eukaryota</taxon>
        <taxon>Viridiplantae</taxon>
        <taxon>Streptophyta</taxon>
        <taxon>Embryophyta</taxon>
        <taxon>Tracheophyta</taxon>
        <taxon>Spermatophyta</taxon>
        <taxon>Magnoliopsida</taxon>
        <taxon>eudicotyledons</taxon>
        <taxon>Gunneridae</taxon>
        <taxon>Pentapetalae</taxon>
        <taxon>Caryophyllales</taxon>
        <taxon>Chenopodiaceae</taxon>
        <taxon>Chenopodioideae</taxon>
        <taxon>Atripliceae</taxon>
        <taxon>Chenopodium</taxon>
    </lineage>
</organism>
<dbReference type="OMA" id="CCHNAGV"/>
<evidence type="ECO:0000313" key="8">
    <source>
        <dbReference type="EnsemblPlants" id="AUR62002302-RA:cds"/>
    </source>
</evidence>
<comment type="subcellular location">
    <subcellularLocation>
        <location evidence="1">Secreted</location>
    </subcellularLocation>
</comment>
<dbReference type="InterPro" id="IPR036514">
    <property type="entry name" value="SGNH_hydro_sf"/>
</dbReference>